<proteinExistence type="predicted"/>
<evidence type="ECO:0008006" key="3">
    <source>
        <dbReference type="Google" id="ProtNLM"/>
    </source>
</evidence>
<keyword evidence="2" id="KW-1185">Reference proteome</keyword>
<dbReference type="Proteomes" id="UP000722336">
    <property type="component" value="Unassembled WGS sequence"/>
</dbReference>
<gene>
    <name evidence="1" type="ORF">KCG44_07075</name>
</gene>
<comment type="caution">
    <text evidence="1">The sequence shown here is derived from an EMBL/GenBank/DDBJ whole genome shotgun (WGS) entry which is preliminary data.</text>
</comment>
<dbReference type="InterPro" id="IPR002187">
    <property type="entry name" value="N-reg_PII"/>
</dbReference>
<sequence length="103" mass="11643">MTTTVRRRRIEVLVDKPLMSTVEKHAELAGIEHYTIFAAHSGRGHTGRWSDDQLTGALAKRMFLAVSNEETSDRFIEALTPFLDSHGLVLFVSNVEVVRGERY</sequence>
<dbReference type="Pfam" id="PF00543">
    <property type="entry name" value="P-II"/>
    <property type="match status" value="1"/>
</dbReference>
<evidence type="ECO:0000313" key="2">
    <source>
        <dbReference type="Proteomes" id="UP000722336"/>
    </source>
</evidence>
<accession>A0ABS6SE61</accession>
<name>A0ABS6SE61_9SPHN</name>
<protein>
    <recommendedName>
        <fullName evidence="3">Transcriptional regulator</fullName>
    </recommendedName>
</protein>
<dbReference type="RefSeq" id="WP_218445200.1">
    <property type="nucleotide sequence ID" value="NZ_JAGSPA010000002.1"/>
</dbReference>
<evidence type="ECO:0000313" key="1">
    <source>
        <dbReference type="EMBL" id="MBV7256545.1"/>
    </source>
</evidence>
<reference evidence="1 2" key="1">
    <citation type="submission" date="2021-04" db="EMBL/GenBank/DDBJ databases">
        <authorList>
            <person name="Pira H."/>
            <person name="Risdian C."/>
            <person name="Wink J."/>
        </authorList>
    </citation>
    <scope>NUCLEOTIDE SEQUENCE [LARGE SCALE GENOMIC DNA]</scope>
    <source>
        <strain evidence="1 2">WHA3</strain>
    </source>
</reference>
<organism evidence="1 2">
    <name type="scientific">Pacificimonas pallii</name>
    <dbReference type="NCBI Taxonomy" id="2827236"/>
    <lineage>
        <taxon>Bacteria</taxon>
        <taxon>Pseudomonadati</taxon>
        <taxon>Pseudomonadota</taxon>
        <taxon>Alphaproteobacteria</taxon>
        <taxon>Sphingomonadales</taxon>
        <taxon>Sphingosinicellaceae</taxon>
        <taxon>Pacificimonas</taxon>
    </lineage>
</organism>
<dbReference type="EMBL" id="JAGSPA010000002">
    <property type="protein sequence ID" value="MBV7256545.1"/>
    <property type="molecule type" value="Genomic_DNA"/>
</dbReference>